<reference evidence="3" key="1">
    <citation type="submission" date="2017-01" db="EMBL/GenBank/DDBJ databases">
        <title>Comparative genomics of anhydrobiosis in the tardigrade Hypsibius dujardini.</title>
        <authorList>
            <person name="Yoshida Y."/>
            <person name="Koutsovoulos G."/>
            <person name="Laetsch D."/>
            <person name="Stevens L."/>
            <person name="Kumar S."/>
            <person name="Horikawa D."/>
            <person name="Ishino K."/>
            <person name="Komine S."/>
            <person name="Tomita M."/>
            <person name="Blaxter M."/>
            <person name="Arakawa K."/>
        </authorList>
    </citation>
    <scope>NUCLEOTIDE SEQUENCE [LARGE SCALE GENOMIC DNA]</scope>
    <source>
        <strain evidence="3">Z151</strain>
    </source>
</reference>
<organism evidence="2 3">
    <name type="scientific">Hypsibius exemplaris</name>
    <name type="common">Freshwater tardigrade</name>
    <dbReference type="NCBI Taxonomy" id="2072580"/>
    <lineage>
        <taxon>Eukaryota</taxon>
        <taxon>Metazoa</taxon>
        <taxon>Ecdysozoa</taxon>
        <taxon>Tardigrada</taxon>
        <taxon>Eutardigrada</taxon>
        <taxon>Parachela</taxon>
        <taxon>Hypsibioidea</taxon>
        <taxon>Hypsibiidae</taxon>
        <taxon>Hypsibius</taxon>
    </lineage>
</organism>
<feature type="compositionally biased region" description="Basic residues" evidence="1">
    <location>
        <begin position="212"/>
        <end position="222"/>
    </location>
</feature>
<dbReference type="EMBL" id="MTYJ01000067">
    <property type="protein sequence ID" value="OQV16990.1"/>
    <property type="molecule type" value="Genomic_DNA"/>
</dbReference>
<protein>
    <submittedName>
        <fullName evidence="2">Uncharacterized protein</fullName>
    </submittedName>
</protein>
<sequence length="307" mass="34223">MLRSFVNGTAIGDEEPKFSSTVPYAGKGLYRFHQCNIRHHLNGTHLYTCLQECIGSTATAAQARFGWVVNTSTCHNSPVRGKFPDHRSGMFHLIRDFEFKKSFWSYMALTKEKIHPQKVFPSTAFLSKTVEFDFPDAMTNCTFFPPLHPLLLVPGNYECARSLTGIGSDRELLWSGNYTGDRLYDPDFTVIADEIRDYNVPDNYDPAANGNRGKKGGKRRHPSNATVSVCSLPTTQMTNVSATGPTLTAEARDSGKALPTGSYPKKEKAWVHLYPSRMPIECSSTGYSAVLDAYKTVVYLVIAIWLI</sequence>
<proteinExistence type="predicted"/>
<keyword evidence="3" id="KW-1185">Reference proteome</keyword>
<evidence type="ECO:0000313" key="3">
    <source>
        <dbReference type="Proteomes" id="UP000192578"/>
    </source>
</evidence>
<evidence type="ECO:0000313" key="2">
    <source>
        <dbReference type="EMBL" id="OQV16990.1"/>
    </source>
</evidence>
<evidence type="ECO:0000256" key="1">
    <source>
        <dbReference type="SAM" id="MobiDB-lite"/>
    </source>
</evidence>
<accession>A0A1W0WP56</accession>
<gene>
    <name evidence="2" type="ORF">BV898_08855</name>
</gene>
<name>A0A1W0WP56_HYPEX</name>
<dbReference type="AlphaFoldDB" id="A0A1W0WP56"/>
<comment type="caution">
    <text evidence="2">The sequence shown here is derived from an EMBL/GenBank/DDBJ whole genome shotgun (WGS) entry which is preliminary data.</text>
</comment>
<dbReference type="Proteomes" id="UP000192578">
    <property type="component" value="Unassembled WGS sequence"/>
</dbReference>
<feature type="region of interest" description="Disordered" evidence="1">
    <location>
        <begin position="203"/>
        <end position="225"/>
    </location>
</feature>